<protein>
    <recommendedName>
        <fullName evidence="3">DUF4843 domain-containing protein</fullName>
    </recommendedName>
</protein>
<dbReference type="EMBL" id="JAPWGL010000002">
    <property type="protein sequence ID" value="MCZ4223341.1"/>
    <property type="molecule type" value="Genomic_DNA"/>
</dbReference>
<reference evidence="1" key="1">
    <citation type="submission" date="2022-12" db="EMBL/GenBank/DDBJ databases">
        <title>Genome sequence of SJ11.</title>
        <authorList>
            <person name="Woo H."/>
        </authorList>
    </citation>
    <scope>NUCLEOTIDE SEQUENCE</scope>
    <source>
        <strain evidence="1">SJ11</strain>
    </source>
</reference>
<evidence type="ECO:0008006" key="3">
    <source>
        <dbReference type="Google" id="ProtNLM"/>
    </source>
</evidence>
<proteinExistence type="predicted"/>
<accession>A0ABT4KWN6</accession>
<gene>
    <name evidence="1" type="ORF">O0931_08535</name>
</gene>
<keyword evidence="2" id="KW-1185">Reference proteome</keyword>
<dbReference type="Proteomes" id="UP001144341">
    <property type="component" value="Unassembled WGS sequence"/>
</dbReference>
<organism evidence="1 2">
    <name type="scientific">Pedobacter rhodius</name>
    <dbReference type="NCBI Taxonomy" id="3004098"/>
    <lineage>
        <taxon>Bacteria</taxon>
        <taxon>Pseudomonadati</taxon>
        <taxon>Bacteroidota</taxon>
        <taxon>Sphingobacteriia</taxon>
        <taxon>Sphingobacteriales</taxon>
        <taxon>Sphingobacteriaceae</taxon>
        <taxon>Pedobacter</taxon>
    </lineage>
</organism>
<evidence type="ECO:0000313" key="2">
    <source>
        <dbReference type="Proteomes" id="UP001144341"/>
    </source>
</evidence>
<dbReference type="RefSeq" id="WP_269415138.1">
    <property type="nucleotide sequence ID" value="NZ_JAPWGL010000002.1"/>
</dbReference>
<comment type="caution">
    <text evidence="1">The sequence shown here is derived from an EMBL/GenBank/DDBJ whole genome shotgun (WGS) entry which is preliminary data.</text>
</comment>
<name>A0ABT4KWN6_9SPHI</name>
<evidence type="ECO:0000313" key="1">
    <source>
        <dbReference type="EMBL" id="MCZ4223341.1"/>
    </source>
</evidence>
<sequence length="153" mass="16628">MKKFNLILCLFAALAISLNGCKKKSDGDNLDDYNKLKSAKFTITTSNLLSSDNFNVLFTGAQAQGQAKTIFKINGVEQANKINLQLSYAQLKEGVTVETTTPLSTVVMNVSGYSSTASHTFSFIVKPVINGEVKPDISATLTYANAYTQSYTY</sequence>